<reference evidence="1" key="1">
    <citation type="submission" date="2021-03" db="EMBL/GenBank/DDBJ databases">
        <title>Draft genome sequence of rust myrtle Austropuccinia psidii MF-1, a brazilian biotype.</title>
        <authorList>
            <person name="Quecine M.C."/>
            <person name="Pachon D.M.R."/>
            <person name="Bonatelli M.L."/>
            <person name="Correr F.H."/>
            <person name="Franceschini L.M."/>
            <person name="Leite T.F."/>
            <person name="Margarido G.R.A."/>
            <person name="Almeida C.A."/>
            <person name="Ferrarezi J.A."/>
            <person name="Labate C.A."/>
        </authorList>
    </citation>
    <scope>NUCLEOTIDE SEQUENCE</scope>
    <source>
        <strain evidence="1">MF-1</strain>
    </source>
</reference>
<organism evidence="1 2">
    <name type="scientific">Austropuccinia psidii MF-1</name>
    <dbReference type="NCBI Taxonomy" id="1389203"/>
    <lineage>
        <taxon>Eukaryota</taxon>
        <taxon>Fungi</taxon>
        <taxon>Dikarya</taxon>
        <taxon>Basidiomycota</taxon>
        <taxon>Pucciniomycotina</taxon>
        <taxon>Pucciniomycetes</taxon>
        <taxon>Pucciniales</taxon>
        <taxon>Sphaerophragmiaceae</taxon>
        <taxon>Austropuccinia</taxon>
    </lineage>
</organism>
<gene>
    <name evidence="1" type="ORF">O181_075176</name>
</gene>
<dbReference type="PANTHER" id="PTHR11439">
    <property type="entry name" value="GAG-POL-RELATED RETROTRANSPOSON"/>
    <property type="match status" value="1"/>
</dbReference>
<keyword evidence="2" id="KW-1185">Reference proteome</keyword>
<accession>A0A9Q3FE55</accession>
<evidence type="ECO:0008006" key="3">
    <source>
        <dbReference type="Google" id="ProtNLM"/>
    </source>
</evidence>
<sequence length="289" mass="32292">MELVWINNTFPTLCYFCTACRNADLSPLHYLPATEEEALEFKKLAVNYRSAIGSINYLSTATRPDLSHAVSSLSQFLENPGVNHWRGFLHILRYLKGSPDVGLLYPKGPSGGIIAYSDADWGNCGSSRRSVSGYLATLNGCLVLWKTRKQPSVSLSTAEAEYKALCDLTSELLWLRQWVKECCLFTAVAPIVVHEDNQSCINAANGDCNVNNKRMKHVDIQLHFIKEVIRSSAIQLRYTPTSMMLADFLTKSVPRPTLSRALSRLSVVRLGVRGDVENHLNTDQDDRHS</sequence>
<dbReference type="SUPFAM" id="SSF56672">
    <property type="entry name" value="DNA/RNA polymerases"/>
    <property type="match status" value="1"/>
</dbReference>
<evidence type="ECO:0000313" key="1">
    <source>
        <dbReference type="EMBL" id="MBW0535461.1"/>
    </source>
</evidence>
<dbReference type="EMBL" id="AVOT02040255">
    <property type="protein sequence ID" value="MBW0535461.1"/>
    <property type="molecule type" value="Genomic_DNA"/>
</dbReference>
<dbReference type="PANTHER" id="PTHR11439:SF463">
    <property type="entry name" value="REVERSE TRANSCRIPTASE TY1_COPIA-TYPE DOMAIN-CONTAINING PROTEIN"/>
    <property type="match status" value="1"/>
</dbReference>
<dbReference type="OrthoDB" id="3344688at2759"/>
<protein>
    <recommendedName>
        <fullName evidence="3">Reverse transcriptase Ty1/copia-type domain-containing protein</fullName>
    </recommendedName>
</protein>
<dbReference type="AlphaFoldDB" id="A0A9Q3FE55"/>
<name>A0A9Q3FE55_9BASI</name>
<dbReference type="Proteomes" id="UP000765509">
    <property type="component" value="Unassembled WGS sequence"/>
</dbReference>
<dbReference type="CDD" id="cd09272">
    <property type="entry name" value="RNase_HI_RT_Ty1"/>
    <property type="match status" value="1"/>
</dbReference>
<comment type="caution">
    <text evidence="1">The sequence shown here is derived from an EMBL/GenBank/DDBJ whole genome shotgun (WGS) entry which is preliminary data.</text>
</comment>
<proteinExistence type="predicted"/>
<evidence type="ECO:0000313" key="2">
    <source>
        <dbReference type="Proteomes" id="UP000765509"/>
    </source>
</evidence>
<dbReference type="InterPro" id="IPR043502">
    <property type="entry name" value="DNA/RNA_pol_sf"/>
</dbReference>